<dbReference type="AlphaFoldDB" id="A0AAV0MZU1"/>
<dbReference type="Pfam" id="PF12174">
    <property type="entry name" value="RST"/>
    <property type="match status" value="1"/>
</dbReference>
<feature type="compositionally biased region" description="Polar residues" evidence="7">
    <location>
        <begin position="870"/>
        <end position="883"/>
    </location>
</feature>
<dbReference type="GO" id="GO:0003677">
    <property type="term" value="F:DNA binding"/>
    <property type="evidence" value="ECO:0007669"/>
    <property type="project" value="TreeGrafter"/>
</dbReference>
<feature type="compositionally biased region" description="Polar residues" evidence="7">
    <location>
        <begin position="476"/>
        <end position="498"/>
    </location>
</feature>
<feature type="compositionally biased region" description="Low complexity" evidence="7">
    <location>
        <begin position="86"/>
        <end position="103"/>
    </location>
</feature>
<dbReference type="FunFam" id="1.10.20.10:FF:000015">
    <property type="entry name" value="Transcription initiation factor TFIID subunit 4B"/>
    <property type="match status" value="1"/>
</dbReference>
<feature type="compositionally biased region" description="Basic and acidic residues" evidence="7">
    <location>
        <begin position="136"/>
        <end position="148"/>
    </location>
</feature>
<evidence type="ECO:0000256" key="3">
    <source>
        <dbReference type="ARBA" id="ARBA00023015"/>
    </source>
</evidence>
<dbReference type="GO" id="GO:0006367">
    <property type="term" value="P:transcription initiation at RNA polymerase II promoter"/>
    <property type="evidence" value="ECO:0007669"/>
    <property type="project" value="TreeGrafter"/>
</dbReference>
<feature type="region of interest" description="Disordered" evidence="7">
    <location>
        <begin position="1"/>
        <end position="197"/>
    </location>
</feature>
<keyword evidence="5" id="KW-0539">Nucleus</keyword>
<feature type="region of interest" description="Disordered" evidence="7">
    <location>
        <begin position="271"/>
        <end position="440"/>
    </location>
</feature>
<feature type="compositionally biased region" description="Polar residues" evidence="7">
    <location>
        <begin position="340"/>
        <end position="358"/>
    </location>
</feature>
<gene>
    <name evidence="9" type="ORF">LITE_LOCUS31001</name>
</gene>
<keyword evidence="10" id="KW-1185">Reference proteome</keyword>
<proteinExistence type="inferred from homology"/>
<dbReference type="PANTHER" id="PTHR15138">
    <property type="entry name" value="TRANSCRIPTION INITIATION FACTOR TFIID SUBUNIT 4"/>
    <property type="match status" value="1"/>
</dbReference>
<dbReference type="Pfam" id="PF05236">
    <property type="entry name" value="TAF4"/>
    <property type="match status" value="1"/>
</dbReference>
<feature type="compositionally biased region" description="Basic and acidic residues" evidence="7">
    <location>
        <begin position="859"/>
        <end position="869"/>
    </location>
</feature>
<dbReference type="CDD" id="cd08045">
    <property type="entry name" value="HFD_TAF4"/>
    <property type="match status" value="1"/>
</dbReference>
<dbReference type="InterPro" id="IPR045144">
    <property type="entry name" value="TAF4"/>
</dbReference>
<keyword evidence="4" id="KW-0804">Transcription</keyword>
<dbReference type="InterPro" id="IPR022003">
    <property type="entry name" value="RST"/>
</dbReference>
<feature type="region of interest" description="Disordered" evidence="7">
    <location>
        <begin position="511"/>
        <end position="632"/>
    </location>
</feature>
<evidence type="ECO:0000256" key="5">
    <source>
        <dbReference type="ARBA" id="ARBA00023242"/>
    </source>
</evidence>
<feature type="compositionally biased region" description="Polar residues" evidence="7">
    <location>
        <begin position="566"/>
        <end position="581"/>
    </location>
</feature>
<dbReference type="GO" id="GO:0005669">
    <property type="term" value="C:transcription factor TFIID complex"/>
    <property type="evidence" value="ECO:0007669"/>
    <property type="project" value="InterPro"/>
</dbReference>
<comment type="subcellular location">
    <subcellularLocation>
        <location evidence="1">Nucleus</location>
    </subcellularLocation>
</comment>
<comment type="similarity">
    <text evidence="2">Belongs to the TAF4 family.</text>
</comment>
<feature type="compositionally biased region" description="Low complexity" evidence="7">
    <location>
        <begin position="290"/>
        <end position="304"/>
    </location>
</feature>
<evidence type="ECO:0000256" key="6">
    <source>
        <dbReference type="ARBA" id="ARBA00058775"/>
    </source>
</evidence>
<comment type="function">
    <text evidence="6">TAFs are components of the transcription factor IID (TFIID) complex that is essential for mediating regulation of RNA polymerase transcription.</text>
</comment>
<dbReference type="PANTHER" id="PTHR15138:SF14">
    <property type="entry name" value="TRANSCRIPTION INITIATION FACTOR TFIID SUBUNIT 4"/>
    <property type="match status" value="1"/>
</dbReference>
<feature type="region of interest" description="Disordered" evidence="7">
    <location>
        <begin position="855"/>
        <end position="890"/>
    </location>
</feature>
<feature type="compositionally biased region" description="Low complexity" evidence="7">
    <location>
        <begin position="271"/>
        <end position="280"/>
    </location>
</feature>
<evidence type="ECO:0000256" key="2">
    <source>
        <dbReference type="ARBA" id="ARBA00006178"/>
    </source>
</evidence>
<dbReference type="GO" id="GO:0016251">
    <property type="term" value="F:RNA polymerase II general transcription initiation factor activity"/>
    <property type="evidence" value="ECO:0007669"/>
    <property type="project" value="TreeGrafter"/>
</dbReference>
<dbReference type="GO" id="GO:0046982">
    <property type="term" value="F:protein heterodimerization activity"/>
    <property type="evidence" value="ECO:0007669"/>
    <property type="project" value="InterPro"/>
</dbReference>
<reference evidence="9" key="1">
    <citation type="submission" date="2022-08" db="EMBL/GenBank/DDBJ databases">
        <authorList>
            <person name="Gutierrez-Valencia J."/>
        </authorList>
    </citation>
    <scope>NUCLEOTIDE SEQUENCE</scope>
</reference>
<feature type="compositionally biased region" description="Polar residues" evidence="7">
    <location>
        <begin position="514"/>
        <end position="549"/>
    </location>
</feature>
<feature type="compositionally biased region" description="Polar residues" evidence="7">
    <location>
        <begin position="431"/>
        <end position="440"/>
    </location>
</feature>
<name>A0AAV0MZU1_9ROSI</name>
<evidence type="ECO:0000256" key="4">
    <source>
        <dbReference type="ARBA" id="ARBA00023163"/>
    </source>
</evidence>
<dbReference type="InterPro" id="IPR009072">
    <property type="entry name" value="Histone-fold"/>
</dbReference>
<dbReference type="Gene3D" id="1.10.20.10">
    <property type="entry name" value="Histone, subunit A"/>
    <property type="match status" value="1"/>
</dbReference>
<sequence length="956" mass="105132">MDPSIMKLLEEDEDETMHSGADVEAFQAALNRDIEGHASNSQNEAHNTVLPSESNLGSSQKSQSWPSMGQDQVPSGSSNQGPQNVSLQQQLSDQQQQQQKKQSPMMTDQQSSVVEKQQQLNDVPRGQNPLAFHKNQPPDEHQQVKVEHVPVQPPQTSGAPISDKNPAPAAEPGRLQNRTGESQFVRMPPQTTATEQAVNSRYQGKHIPFVLLLPALKPHLDKDREMQLQTIFNKLKKNEIPKDQFVRLMRNIVGDQVIKLALTQWQQQHGTNQSQSQAQALARQPNARMPVSPCSSQLSSSNPSALHQKGSSSSTNPTYSVHSSVKLQSDHSTRALAGTGTPNSRQVDSRAVNFSQMPLSIVNPDRDGTSISTQGHNKQQQQQQHLHFPQTSFPVNGGAGSNYPTYSASGGTSLKPQPSEQQTRQIPHHQSAGNSQVGTHTQAMSTLNVPKLERQSPAVESNRVQRGPISPYPSKPTLQQNSVPCQTSTNKDQNPTTFSLMNSVKPEIVEQAGEQPQKSQFSNNQESSGGAEQRNTTMKNSKNASDKQLSSVRSSSASDAVPPNAVSRSVTTQTDHSNQGLSRIPAVTSPATMNSRTPPKKPSVGQKKPLEAVGSSPAPASKKQKVSGALSDKSIDQLNDVTAVSGVNIQEEEEQLFSTNKEDSRVSEASRRVVQEEEERLLLQKTPLQKKVAEIMTKCGLKNASNDVEKCLSLSVEERMRSLINNMIRMSKQRIDLEKSSHRTVVTSDVRQQLVAMNQKAKDEWDRKLAEAEKLRRVNEVGLPTFLVLCLTLMMDPKTRKRKMGEEKHPSIPIFTETAQLSKEEDDKLRTTAANMAARAAVGGDDLMSKWQLMSQARQKREGGQDGSRKAQSFSGRNGSQDGTTKRFGSGSCMFEEKKIGGRKFGTSQVAGAQFREVRSLTIKDVIAVMEREAQLSKSTLIYKLYERIRSDPPPG</sequence>
<feature type="compositionally biased region" description="Low complexity" evidence="7">
    <location>
        <begin position="550"/>
        <end position="561"/>
    </location>
</feature>
<evidence type="ECO:0000256" key="7">
    <source>
        <dbReference type="SAM" id="MobiDB-lite"/>
    </source>
</evidence>
<feature type="compositionally biased region" description="Polar residues" evidence="7">
    <location>
        <begin position="38"/>
        <end position="85"/>
    </location>
</feature>
<evidence type="ECO:0000259" key="8">
    <source>
        <dbReference type="PROSITE" id="PS51879"/>
    </source>
</evidence>
<keyword evidence="3" id="KW-0805">Transcription regulation</keyword>
<dbReference type="PROSITE" id="PS51879">
    <property type="entry name" value="RST"/>
    <property type="match status" value="1"/>
</dbReference>
<evidence type="ECO:0000313" key="9">
    <source>
        <dbReference type="EMBL" id="CAI0451822.1"/>
    </source>
</evidence>
<comment type="caution">
    <text evidence="9">The sequence shown here is derived from an EMBL/GenBank/DDBJ whole genome shotgun (WGS) entry which is preliminary data.</text>
</comment>
<dbReference type="Proteomes" id="UP001154282">
    <property type="component" value="Unassembled WGS sequence"/>
</dbReference>
<feature type="compositionally biased region" description="Polar residues" evidence="7">
    <location>
        <begin position="309"/>
        <end position="327"/>
    </location>
</feature>
<evidence type="ECO:0000256" key="1">
    <source>
        <dbReference type="ARBA" id="ARBA00004123"/>
    </source>
</evidence>
<feature type="region of interest" description="Disordered" evidence="7">
    <location>
        <begin position="453"/>
        <end position="498"/>
    </location>
</feature>
<evidence type="ECO:0000313" key="10">
    <source>
        <dbReference type="Proteomes" id="UP001154282"/>
    </source>
</evidence>
<dbReference type="InterPro" id="IPR007900">
    <property type="entry name" value="TAF4_C"/>
</dbReference>
<feature type="compositionally biased region" description="Polar residues" evidence="7">
    <location>
        <begin position="104"/>
        <end position="121"/>
    </location>
</feature>
<organism evidence="9 10">
    <name type="scientific">Linum tenue</name>
    <dbReference type="NCBI Taxonomy" id="586396"/>
    <lineage>
        <taxon>Eukaryota</taxon>
        <taxon>Viridiplantae</taxon>
        <taxon>Streptophyta</taxon>
        <taxon>Embryophyta</taxon>
        <taxon>Tracheophyta</taxon>
        <taxon>Spermatophyta</taxon>
        <taxon>Magnoliopsida</taxon>
        <taxon>eudicotyledons</taxon>
        <taxon>Gunneridae</taxon>
        <taxon>Pentapetalae</taxon>
        <taxon>rosids</taxon>
        <taxon>fabids</taxon>
        <taxon>Malpighiales</taxon>
        <taxon>Linaceae</taxon>
        <taxon>Linum</taxon>
    </lineage>
</organism>
<feature type="compositionally biased region" description="Polar residues" evidence="7">
    <location>
        <begin position="402"/>
        <end position="425"/>
    </location>
</feature>
<accession>A0AAV0MZU1</accession>
<feature type="compositionally biased region" description="Polar residues" evidence="7">
    <location>
        <begin position="369"/>
        <end position="378"/>
    </location>
</feature>
<protein>
    <recommendedName>
        <fullName evidence="8">RST domain-containing protein</fullName>
    </recommendedName>
</protein>
<dbReference type="EMBL" id="CAMGYJ010000007">
    <property type="protein sequence ID" value="CAI0451822.1"/>
    <property type="molecule type" value="Genomic_DNA"/>
</dbReference>
<feature type="domain" description="RST" evidence="8">
    <location>
        <begin position="200"/>
        <end position="271"/>
    </location>
</feature>